<evidence type="ECO:0000313" key="3">
    <source>
        <dbReference type="EMBL" id="PYE85459.1"/>
    </source>
</evidence>
<keyword evidence="1" id="KW-0472">Membrane</keyword>
<accession>A0A318SYH0</accession>
<protein>
    <recommendedName>
        <fullName evidence="2">Acyltransferase 3 domain-containing protein</fullName>
    </recommendedName>
</protein>
<name>A0A318SYH0_9RHOB</name>
<feature type="transmembrane region" description="Helical" evidence="1">
    <location>
        <begin position="50"/>
        <end position="68"/>
    </location>
</feature>
<dbReference type="GO" id="GO:0016747">
    <property type="term" value="F:acyltransferase activity, transferring groups other than amino-acyl groups"/>
    <property type="evidence" value="ECO:0007669"/>
    <property type="project" value="InterPro"/>
</dbReference>
<feature type="domain" description="Acyltransferase 3" evidence="2">
    <location>
        <begin position="11"/>
        <end position="226"/>
    </location>
</feature>
<dbReference type="InterPro" id="IPR002656">
    <property type="entry name" value="Acyl_transf_3_dom"/>
</dbReference>
<evidence type="ECO:0000313" key="4">
    <source>
        <dbReference type="Proteomes" id="UP000248311"/>
    </source>
</evidence>
<keyword evidence="1" id="KW-1133">Transmembrane helix</keyword>
<feature type="transmembrane region" description="Helical" evidence="1">
    <location>
        <begin position="88"/>
        <end position="108"/>
    </location>
</feature>
<dbReference type="Pfam" id="PF01757">
    <property type="entry name" value="Acyl_transf_3"/>
    <property type="match status" value="1"/>
</dbReference>
<dbReference type="AlphaFoldDB" id="A0A318SYH0"/>
<evidence type="ECO:0000259" key="2">
    <source>
        <dbReference type="Pfam" id="PF01757"/>
    </source>
</evidence>
<evidence type="ECO:0000256" key="1">
    <source>
        <dbReference type="SAM" id="Phobius"/>
    </source>
</evidence>
<proteinExistence type="predicted"/>
<dbReference type="RefSeq" id="WP_146227387.1">
    <property type="nucleotide sequence ID" value="NZ_QJTE01000001.1"/>
</dbReference>
<dbReference type="OrthoDB" id="7865226at2"/>
<feature type="transmembrane region" description="Helical" evidence="1">
    <location>
        <begin position="12"/>
        <end position="30"/>
    </location>
</feature>
<dbReference type="Proteomes" id="UP000248311">
    <property type="component" value="Unassembled WGS sequence"/>
</dbReference>
<organism evidence="3 4">
    <name type="scientific">Pseudoroseicyclus aestuarii</name>
    <dbReference type="NCBI Taxonomy" id="1795041"/>
    <lineage>
        <taxon>Bacteria</taxon>
        <taxon>Pseudomonadati</taxon>
        <taxon>Pseudomonadota</taxon>
        <taxon>Alphaproteobacteria</taxon>
        <taxon>Rhodobacterales</taxon>
        <taxon>Paracoccaceae</taxon>
        <taxon>Pseudoroseicyclus</taxon>
    </lineage>
</organism>
<keyword evidence="1" id="KW-0812">Transmembrane</keyword>
<sequence>MAIDVDMSRQISVLRPICIFFMMTVHVNPGFSGQPHDWPMVLIGTLEVNILGRSSVAALSFISGLLLAMTAERSTLGDQMLRRLQTVYLPMVFWASLFAALCLLPALLGAPTSASRTLQGQGPALILIEGILNLFGEPVSPALGYLRDLAAASVITALILRVPRLNPGWLLPVILGLALFDLLEPLVLRPSILLFMVAGAAFYRTGLPLRVPRWAAMAGAALVLLAHRDIGSRIAQLGEVTYLTFLSHTIVISMLWMVWKGVFGAQTTGLYIVFFLGAPLVAFSVAKLAYGAIDALPPALQTAMRGKVRRRPQADAGGRGAAIRSGG</sequence>
<feature type="transmembrane region" description="Helical" evidence="1">
    <location>
        <begin position="169"/>
        <end position="188"/>
    </location>
</feature>
<reference evidence="3 4" key="1">
    <citation type="submission" date="2018-06" db="EMBL/GenBank/DDBJ databases">
        <title>Genomic Encyclopedia of Type Strains, Phase III (KMG-III): the genomes of soil and plant-associated and newly described type strains.</title>
        <authorList>
            <person name="Whitman W."/>
        </authorList>
    </citation>
    <scope>NUCLEOTIDE SEQUENCE [LARGE SCALE GENOMIC DNA]</scope>
    <source>
        <strain evidence="3 4">CECT 9025</strain>
    </source>
</reference>
<keyword evidence="4" id="KW-1185">Reference proteome</keyword>
<feature type="transmembrane region" description="Helical" evidence="1">
    <location>
        <begin position="271"/>
        <end position="290"/>
    </location>
</feature>
<dbReference type="EMBL" id="QJTE01000001">
    <property type="protein sequence ID" value="PYE85459.1"/>
    <property type="molecule type" value="Genomic_DNA"/>
</dbReference>
<gene>
    <name evidence="3" type="ORF">DFP88_101125</name>
</gene>
<comment type="caution">
    <text evidence="3">The sequence shown here is derived from an EMBL/GenBank/DDBJ whole genome shotgun (WGS) entry which is preliminary data.</text>
</comment>
<feature type="transmembrane region" description="Helical" evidence="1">
    <location>
        <begin position="240"/>
        <end position="259"/>
    </location>
</feature>